<evidence type="ECO:0000313" key="4">
    <source>
        <dbReference type="Proteomes" id="UP000297963"/>
    </source>
</evidence>
<accession>A0A1I2XX22</accession>
<evidence type="ECO:0000313" key="3">
    <source>
        <dbReference type="Proteomes" id="UP000199681"/>
    </source>
</evidence>
<gene>
    <name evidence="2" type="ORF">E3O11_07980</name>
    <name evidence="1" type="ORF">SAMN05216274_101138</name>
</gene>
<name>A0A1I2XX22_9MICO</name>
<dbReference type="RefSeq" id="WP_134477775.1">
    <property type="nucleotide sequence ID" value="NZ_BKAC01000003.1"/>
</dbReference>
<evidence type="ECO:0000313" key="1">
    <source>
        <dbReference type="EMBL" id="SFH16621.1"/>
    </source>
</evidence>
<keyword evidence="3" id="KW-1185">Reference proteome</keyword>
<proteinExistence type="predicted"/>
<dbReference type="STRING" id="995038.SAMN05216274_101138"/>
<dbReference type="EMBL" id="SOFE01000014">
    <property type="protein sequence ID" value="TFB84978.1"/>
    <property type="molecule type" value="Genomic_DNA"/>
</dbReference>
<dbReference type="Proteomes" id="UP000199681">
    <property type="component" value="Unassembled WGS sequence"/>
</dbReference>
<dbReference type="AlphaFoldDB" id="A0A1I2XX22"/>
<evidence type="ECO:0000313" key="2">
    <source>
        <dbReference type="EMBL" id="TFB84978.1"/>
    </source>
</evidence>
<sequence length="91" mass="10064">MQSYRLTINDDWFYLSDEYNIAGLKSALSAAVHSGGGFVDVVSPMRAHVSLLITAHSMVKIETINAVDLPDINDATPVTGPQYMDDDYWLD</sequence>
<reference evidence="2 4" key="2">
    <citation type="submission" date="2019-03" db="EMBL/GenBank/DDBJ databases">
        <title>Genomics of glacier-inhabiting Cryobacterium strains.</title>
        <authorList>
            <person name="Liu Q."/>
            <person name="Xin Y.-H."/>
        </authorList>
    </citation>
    <scope>NUCLEOTIDE SEQUENCE [LARGE SCALE GENOMIC DNA]</scope>
    <source>
        <strain evidence="2 4">Hh34</strain>
    </source>
</reference>
<organism evidence="2 4">
    <name type="scientific">Cryobacterium levicorallinum</name>
    <dbReference type="NCBI Taxonomy" id="995038"/>
    <lineage>
        <taxon>Bacteria</taxon>
        <taxon>Bacillati</taxon>
        <taxon>Actinomycetota</taxon>
        <taxon>Actinomycetes</taxon>
        <taxon>Micrococcales</taxon>
        <taxon>Microbacteriaceae</taxon>
        <taxon>Cryobacterium</taxon>
    </lineage>
</organism>
<protein>
    <submittedName>
        <fullName evidence="2">Uncharacterized protein</fullName>
    </submittedName>
</protein>
<dbReference type="EMBL" id="FOPW01000001">
    <property type="protein sequence ID" value="SFH16621.1"/>
    <property type="molecule type" value="Genomic_DNA"/>
</dbReference>
<comment type="caution">
    <text evidence="2">The sequence shown here is derived from an EMBL/GenBank/DDBJ whole genome shotgun (WGS) entry which is preliminary data.</text>
</comment>
<reference evidence="1 3" key="1">
    <citation type="submission" date="2016-10" db="EMBL/GenBank/DDBJ databases">
        <authorList>
            <person name="Varghese N."/>
            <person name="Submissions S."/>
        </authorList>
    </citation>
    <scope>NUCLEOTIDE SEQUENCE [LARGE SCALE GENOMIC DNA]</scope>
    <source>
        <strain evidence="1 3">GMCC 1.11211</strain>
    </source>
</reference>
<dbReference type="Proteomes" id="UP000297963">
    <property type="component" value="Unassembled WGS sequence"/>
</dbReference>